<keyword evidence="7" id="KW-0175">Coiled coil</keyword>
<evidence type="ECO:0000256" key="6">
    <source>
        <dbReference type="ARBA" id="ARBA00023242"/>
    </source>
</evidence>
<dbReference type="GO" id="GO:0071011">
    <property type="term" value="C:precatalytic spliceosome"/>
    <property type="evidence" value="ECO:0007669"/>
    <property type="project" value="TreeGrafter"/>
</dbReference>
<dbReference type="Pfam" id="PF05700">
    <property type="entry name" value="BCAS2"/>
    <property type="match status" value="1"/>
</dbReference>
<evidence type="ECO:0000256" key="8">
    <source>
        <dbReference type="SAM" id="MobiDB-lite"/>
    </source>
</evidence>
<keyword evidence="4" id="KW-0747">Spliceosome</keyword>
<evidence type="ECO:0000256" key="3">
    <source>
        <dbReference type="ARBA" id="ARBA00022664"/>
    </source>
</evidence>
<sequence length="299" mass="34217">MPCALNNLGPILKVSERIIVLFKRSFVWSKTQELREAKSRAEMASNNGNGGGDILMLEAPLDAARPWASASAAETVDALPYIDDDYANPAVKQEVDRLIEEEMRRSSKKPSDFLKDLPPVPKLNFEDHPMLARESERVRAGKPPVPLDTSRYIPDAPPLNKQNDETAWKQALQKAQRLLQHQEIRLENLELMSKYGPDVWKHYNQRLEAFLSRLQAMAKEQNEKIETVNRERKYHQQNAGQELNVLSAQWRELCLKNIEIEEACAKINNHLEDLSKEAAERGWNLDVSMENGSLPHVKY</sequence>
<feature type="region of interest" description="Disordered" evidence="8">
    <location>
        <begin position="135"/>
        <end position="160"/>
    </location>
</feature>
<dbReference type="GO" id="GO:0008380">
    <property type="term" value="P:RNA splicing"/>
    <property type="evidence" value="ECO:0007669"/>
    <property type="project" value="UniProtKB-KW"/>
</dbReference>
<reference evidence="9" key="2">
    <citation type="submission" date="2020-07" db="EMBL/GenBank/DDBJ databases">
        <authorList>
            <person name="Vera ALvarez R."/>
            <person name="Arias-Moreno D.M."/>
            <person name="Jimenez-Jacinto V."/>
            <person name="Jimenez-Bremont J.F."/>
            <person name="Swaminathan K."/>
            <person name="Moose S.P."/>
            <person name="Guerrero-Gonzalez M.L."/>
            <person name="Marino-Ramirez L."/>
            <person name="Landsman D."/>
            <person name="Rodriguez-Kessler M."/>
            <person name="Delgado-Sanchez P."/>
        </authorList>
    </citation>
    <scope>NUCLEOTIDE SEQUENCE</scope>
    <source>
        <tissue evidence="9">Cladode</tissue>
    </source>
</reference>
<evidence type="ECO:0000256" key="1">
    <source>
        <dbReference type="ARBA" id="ARBA00004123"/>
    </source>
</evidence>
<proteinExistence type="inferred from homology"/>
<accession>A0A7C9CT33</accession>
<evidence type="ECO:0008006" key="10">
    <source>
        <dbReference type="Google" id="ProtNLM"/>
    </source>
</evidence>
<reference evidence="9" key="1">
    <citation type="journal article" date="2013" name="J. Plant Res.">
        <title>Effect of fungi and light on seed germination of three Opuntia species from semiarid lands of central Mexico.</title>
        <authorList>
            <person name="Delgado-Sanchez P."/>
            <person name="Jimenez-Bremont J.F."/>
            <person name="Guerrero-Gonzalez Mde L."/>
            <person name="Flores J."/>
        </authorList>
    </citation>
    <scope>NUCLEOTIDE SEQUENCE</scope>
    <source>
        <tissue evidence="9">Cladode</tissue>
    </source>
</reference>
<keyword evidence="6" id="KW-0539">Nucleus</keyword>
<protein>
    <recommendedName>
        <fullName evidence="10">Pre-mRNA-splicing factor SPF27</fullName>
    </recommendedName>
</protein>
<dbReference type="GO" id="GO:0071013">
    <property type="term" value="C:catalytic step 2 spliceosome"/>
    <property type="evidence" value="ECO:0007669"/>
    <property type="project" value="TreeGrafter"/>
</dbReference>
<dbReference type="PANTHER" id="PTHR13296">
    <property type="entry name" value="BCAS2 PROTEIN"/>
    <property type="match status" value="1"/>
</dbReference>
<dbReference type="InterPro" id="IPR008409">
    <property type="entry name" value="SPF27"/>
</dbReference>
<keyword evidence="3" id="KW-0507">mRNA processing</keyword>
<dbReference type="EMBL" id="GISG01043042">
    <property type="protein sequence ID" value="MBA4623463.1"/>
    <property type="molecule type" value="Transcribed_RNA"/>
</dbReference>
<evidence type="ECO:0000313" key="9">
    <source>
        <dbReference type="EMBL" id="MBA4623463.1"/>
    </source>
</evidence>
<evidence type="ECO:0000256" key="7">
    <source>
        <dbReference type="SAM" id="Coils"/>
    </source>
</evidence>
<evidence type="ECO:0000256" key="4">
    <source>
        <dbReference type="ARBA" id="ARBA00022728"/>
    </source>
</evidence>
<evidence type="ECO:0000256" key="2">
    <source>
        <dbReference type="ARBA" id="ARBA00010788"/>
    </source>
</evidence>
<organism evidence="9">
    <name type="scientific">Opuntia streptacantha</name>
    <name type="common">Prickly pear cactus</name>
    <name type="synonym">Opuntia cardona</name>
    <dbReference type="NCBI Taxonomy" id="393608"/>
    <lineage>
        <taxon>Eukaryota</taxon>
        <taxon>Viridiplantae</taxon>
        <taxon>Streptophyta</taxon>
        <taxon>Embryophyta</taxon>
        <taxon>Tracheophyta</taxon>
        <taxon>Spermatophyta</taxon>
        <taxon>Magnoliopsida</taxon>
        <taxon>eudicotyledons</taxon>
        <taxon>Gunneridae</taxon>
        <taxon>Pentapetalae</taxon>
        <taxon>Caryophyllales</taxon>
        <taxon>Cactineae</taxon>
        <taxon>Cactaceae</taxon>
        <taxon>Opuntioideae</taxon>
        <taxon>Opuntia</taxon>
    </lineage>
</organism>
<dbReference type="GO" id="GO:0006397">
    <property type="term" value="P:mRNA processing"/>
    <property type="evidence" value="ECO:0007669"/>
    <property type="project" value="UniProtKB-KW"/>
</dbReference>
<feature type="coiled-coil region" evidence="7">
    <location>
        <begin position="172"/>
        <end position="277"/>
    </location>
</feature>
<dbReference type="GO" id="GO:0000974">
    <property type="term" value="C:Prp19 complex"/>
    <property type="evidence" value="ECO:0007669"/>
    <property type="project" value="TreeGrafter"/>
</dbReference>
<name>A0A7C9CT33_OPUST</name>
<evidence type="ECO:0000256" key="5">
    <source>
        <dbReference type="ARBA" id="ARBA00023187"/>
    </source>
</evidence>
<comment type="subcellular location">
    <subcellularLocation>
        <location evidence="1">Nucleus</location>
    </subcellularLocation>
</comment>
<dbReference type="AlphaFoldDB" id="A0A7C9CT33"/>
<comment type="similarity">
    <text evidence="2">Belongs to the SPF27 family.</text>
</comment>
<keyword evidence="5" id="KW-0508">mRNA splicing</keyword>
<dbReference type="PANTHER" id="PTHR13296:SF0">
    <property type="entry name" value="PRE-MRNA-SPLICING FACTOR SPF27"/>
    <property type="match status" value="1"/>
</dbReference>